<evidence type="ECO:0000313" key="4">
    <source>
        <dbReference type="EMBL" id="MBB4267434.1"/>
    </source>
</evidence>
<dbReference type="EMBL" id="JACIGK010000026">
    <property type="protein sequence ID" value="MBB4267434.1"/>
    <property type="molecule type" value="Genomic_DNA"/>
</dbReference>
<evidence type="ECO:0000259" key="3">
    <source>
        <dbReference type="PROSITE" id="PS51635"/>
    </source>
</evidence>
<dbReference type="Pfam" id="PF01734">
    <property type="entry name" value="Patatin"/>
    <property type="match status" value="1"/>
</dbReference>
<evidence type="ECO:0000256" key="1">
    <source>
        <dbReference type="ARBA" id="ARBA00023098"/>
    </source>
</evidence>
<dbReference type="InterPro" id="IPR016035">
    <property type="entry name" value="Acyl_Trfase/lysoPLipase"/>
</dbReference>
<dbReference type="Proteomes" id="UP000554286">
    <property type="component" value="Unassembled WGS sequence"/>
</dbReference>
<reference evidence="4 5" key="1">
    <citation type="submission" date="2020-08" db="EMBL/GenBank/DDBJ databases">
        <title>Genome sequencing of Purple Non-Sulfur Bacteria from various extreme environments.</title>
        <authorList>
            <person name="Mayer M."/>
        </authorList>
    </citation>
    <scope>NUCLEOTIDE SEQUENCE [LARGE SCALE GENOMIC DNA]</scope>
    <source>
        <strain evidence="4 5">JA131</strain>
    </source>
</reference>
<feature type="active site" description="Nucleophile" evidence="2">
    <location>
        <position position="102"/>
    </location>
</feature>
<proteinExistence type="predicted"/>
<dbReference type="PROSITE" id="PS51635">
    <property type="entry name" value="PNPLA"/>
    <property type="match status" value="1"/>
</dbReference>
<keyword evidence="1 2" id="KW-0443">Lipid metabolism</keyword>
<dbReference type="AlphaFoldDB" id="A0A7W6RG80"/>
<sequence>MAETGTPQGKADKAAPDGVTFLSGTAFETAAWQDPNRTAPPPPENTFELGLVMAGAVSAGAYTAGVIDFIVEALDTWDRERAAGNPRAPTHQVRVPVMSGTSAGGMTTAILAAVAHRDFPHVRMADSDAAATGNPLFDAWVNQIDWAPLVRLHEANRSGPPSSILNGDVLDGIVTGVLDDAGTRPSRPRVWLGEVTRVILTATNLRGTPYWQDIKGVANDGYGMNNGRDHQTFALHPPASDDRALPDEIALHAGAVGSHLETWAALGQWALATGAFPVALPPRLLRHRPGDRDHRIVVADPETPGHYIAIVPGTTRSDSTTDQTFLAVDGGVLNNEPLNLARRVLAGGDGRNPRQGHRANRATLLIDPFPAFEASPAPKPGDRALWRIAGALLATWKGSARFNAEDLLLAMHAEVYSRFQVAPVRGDTNTPRGPLACGVMGGFGGFLHRAYRRHDYLLGRRNAQRMLRQHLVLPAANPLFKRGGAPGGVEEALRDHRADHADGDYYPIIPIIPGTSVDAPEPLPDWPAVNLVDVDTVSRRFADRADAVLGRTLATMAIDGVGRFFLSILASTVVKRKVRKEVRAYLAKALGDWHLRDLP</sequence>
<feature type="short sequence motif" description="DGA/G" evidence="2">
    <location>
        <begin position="329"/>
        <end position="331"/>
    </location>
</feature>
<feature type="active site" description="Proton acceptor" evidence="2">
    <location>
        <position position="329"/>
    </location>
</feature>
<evidence type="ECO:0000256" key="2">
    <source>
        <dbReference type="PROSITE-ProRule" id="PRU01161"/>
    </source>
</evidence>
<evidence type="ECO:0000313" key="5">
    <source>
        <dbReference type="Proteomes" id="UP000554286"/>
    </source>
</evidence>
<name>A0A7W6RG80_9PROT</name>
<keyword evidence="5" id="KW-1185">Reference proteome</keyword>
<dbReference type="InterPro" id="IPR002641">
    <property type="entry name" value="PNPLA_dom"/>
</dbReference>
<dbReference type="GO" id="GO:0016042">
    <property type="term" value="P:lipid catabolic process"/>
    <property type="evidence" value="ECO:0007669"/>
    <property type="project" value="UniProtKB-UniRule"/>
</dbReference>
<gene>
    <name evidence="4" type="ORF">GGD89_003078</name>
</gene>
<comment type="caution">
    <text evidence="4">The sequence shown here is derived from an EMBL/GenBank/DDBJ whole genome shotgun (WGS) entry which is preliminary data.</text>
</comment>
<dbReference type="RefSeq" id="WP_184046814.1">
    <property type="nucleotide sequence ID" value="NZ_JACIGK010000026.1"/>
</dbReference>
<keyword evidence="2" id="KW-0442">Lipid degradation</keyword>
<feature type="short sequence motif" description="GXSXG" evidence="2">
    <location>
        <begin position="100"/>
        <end position="104"/>
    </location>
</feature>
<comment type="caution">
    <text evidence="2">Lacks conserved residue(s) required for the propagation of feature annotation.</text>
</comment>
<accession>A0A7W6RG80</accession>
<keyword evidence="2" id="KW-0378">Hydrolase</keyword>
<dbReference type="GO" id="GO:0016787">
    <property type="term" value="F:hydrolase activity"/>
    <property type="evidence" value="ECO:0007669"/>
    <property type="project" value="UniProtKB-UniRule"/>
</dbReference>
<dbReference type="SUPFAM" id="SSF52151">
    <property type="entry name" value="FabD/lysophospholipase-like"/>
    <property type="match status" value="1"/>
</dbReference>
<feature type="domain" description="PNPLA" evidence="3">
    <location>
        <begin position="51"/>
        <end position="342"/>
    </location>
</feature>
<organism evidence="4 5">
    <name type="scientific">Roseospira visakhapatnamensis</name>
    <dbReference type="NCBI Taxonomy" id="390880"/>
    <lineage>
        <taxon>Bacteria</taxon>
        <taxon>Pseudomonadati</taxon>
        <taxon>Pseudomonadota</taxon>
        <taxon>Alphaproteobacteria</taxon>
        <taxon>Rhodospirillales</taxon>
        <taxon>Rhodospirillaceae</taxon>
        <taxon>Roseospira</taxon>
    </lineage>
</organism>
<dbReference type="Gene3D" id="3.40.1090.10">
    <property type="entry name" value="Cytosolic phospholipase A2 catalytic domain"/>
    <property type="match status" value="1"/>
</dbReference>
<protein>
    <recommendedName>
        <fullName evidence="3">PNPLA domain-containing protein</fullName>
    </recommendedName>
</protein>